<dbReference type="SUPFAM" id="SSF57850">
    <property type="entry name" value="RING/U-box"/>
    <property type="match status" value="1"/>
</dbReference>
<proteinExistence type="predicted"/>
<feature type="domain" description="RING-type" evidence="3">
    <location>
        <begin position="56"/>
        <end position="105"/>
    </location>
</feature>
<keyword evidence="5" id="KW-1185">Reference proteome</keyword>
<evidence type="ECO:0000256" key="2">
    <source>
        <dbReference type="SAM" id="MobiDB-lite"/>
    </source>
</evidence>
<dbReference type="EMBL" id="CDMY01000549">
    <property type="protein sequence ID" value="CEM22061.1"/>
    <property type="molecule type" value="Genomic_DNA"/>
</dbReference>
<dbReference type="InterPro" id="IPR013083">
    <property type="entry name" value="Znf_RING/FYVE/PHD"/>
</dbReference>
<dbReference type="PhylomeDB" id="A0A0G4G1Y8"/>
<evidence type="ECO:0000313" key="4">
    <source>
        <dbReference type="EMBL" id="CEM22061.1"/>
    </source>
</evidence>
<evidence type="ECO:0000256" key="1">
    <source>
        <dbReference type="PROSITE-ProRule" id="PRU00175"/>
    </source>
</evidence>
<gene>
    <name evidence="4" type="ORF">Vbra_3118</name>
</gene>
<keyword evidence="1" id="KW-0862">Zinc</keyword>
<dbReference type="Gene3D" id="3.30.40.10">
    <property type="entry name" value="Zinc/RING finger domain, C3HC4 (zinc finger)"/>
    <property type="match status" value="1"/>
</dbReference>
<dbReference type="InterPro" id="IPR001841">
    <property type="entry name" value="Znf_RING"/>
</dbReference>
<feature type="region of interest" description="Disordered" evidence="2">
    <location>
        <begin position="1"/>
        <end position="25"/>
    </location>
</feature>
<keyword evidence="1" id="KW-0479">Metal-binding</keyword>
<sequence>MRRRSRTSGGLDSSSQRIFPRRHPSTAASCSEAAAKDRKIACRRHQVQMGSAVCKCVVCHEDYLACGDRAPQVLRCGRSICGQCVGQLIDHHPHGRRAAICPKCRKETAETDVSPNHDMRELLAFLAPTGSLTWAAQWLGYTLVWMPLRVGISLLGHADTEEMYYVLCDMDNEKSRSALRVFACYQPRG</sequence>
<accession>A0A0G4G1Y8</accession>
<dbReference type="Proteomes" id="UP000041254">
    <property type="component" value="Unassembled WGS sequence"/>
</dbReference>
<dbReference type="GO" id="GO:0008270">
    <property type="term" value="F:zinc ion binding"/>
    <property type="evidence" value="ECO:0007669"/>
    <property type="project" value="UniProtKB-KW"/>
</dbReference>
<dbReference type="InParanoid" id="A0A0G4G1Y8"/>
<name>A0A0G4G1Y8_VITBC</name>
<organism evidence="4 5">
    <name type="scientific">Vitrella brassicaformis (strain CCMP3155)</name>
    <dbReference type="NCBI Taxonomy" id="1169540"/>
    <lineage>
        <taxon>Eukaryota</taxon>
        <taxon>Sar</taxon>
        <taxon>Alveolata</taxon>
        <taxon>Colpodellida</taxon>
        <taxon>Vitrellaceae</taxon>
        <taxon>Vitrella</taxon>
    </lineage>
</organism>
<protein>
    <recommendedName>
        <fullName evidence="3">RING-type domain-containing protein</fullName>
    </recommendedName>
</protein>
<dbReference type="OrthoDB" id="426324at2759"/>
<evidence type="ECO:0000259" key="3">
    <source>
        <dbReference type="PROSITE" id="PS50089"/>
    </source>
</evidence>
<reference evidence="4 5" key="1">
    <citation type="submission" date="2014-11" db="EMBL/GenBank/DDBJ databases">
        <authorList>
            <person name="Zhu J."/>
            <person name="Qi W."/>
            <person name="Song R."/>
        </authorList>
    </citation>
    <scope>NUCLEOTIDE SEQUENCE [LARGE SCALE GENOMIC DNA]</scope>
</reference>
<dbReference type="PROSITE" id="PS50089">
    <property type="entry name" value="ZF_RING_2"/>
    <property type="match status" value="1"/>
</dbReference>
<dbReference type="VEuPathDB" id="CryptoDB:Vbra_3118"/>
<keyword evidence="1" id="KW-0863">Zinc-finger</keyword>
<dbReference type="AlphaFoldDB" id="A0A0G4G1Y8"/>
<feature type="compositionally biased region" description="Polar residues" evidence="2">
    <location>
        <begin position="7"/>
        <end position="17"/>
    </location>
</feature>
<evidence type="ECO:0000313" key="5">
    <source>
        <dbReference type="Proteomes" id="UP000041254"/>
    </source>
</evidence>